<dbReference type="RefSeq" id="XP_032330195.1">
    <property type="nucleotide sequence ID" value="XM_032474304.1"/>
</dbReference>
<dbReference type="RefSeq" id="XP_032330193.1">
    <property type="nucleotide sequence ID" value="XM_032474302.1"/>
</dbReference>
<dbReference type="RefSeq" id="XP_032330204.1">
    <property type="nucleotide sequence ID" value="XM_032474313.1"/>
</dbReference>
<reference evidence="3 4" key="1">
    <citation type="submission" date="2025-04" db="UniProtKB">
        <authorList>
            <consortium name="RefSeq"/>
        </authorList>
    </citation>
    <scope>IDENTIFICATION</scope>
    <source>
        <tissue evidence="3 4">Ear skin</tissue>
    </source>
</reference>
<dbReference type="RefSeq" id="XP_032330201.1">
    <property type="nucleotide sequence ID" value="XM_032474310.1"/>
</dbReference>
<evidence type="ECO:0000313" key="16">
    <source>
        <dbReference type="RefSeq" id="XP_032330201.1"/>
    </source>
</evidence>
<organism evidence="2 23">
    <name type="scientific">Camelus ferus</name>
    <name type="common">Wild bactrian camel</name>
    <name type="synonym">Camelus bactrianus ferus</name>
    <dbReference type="NCBI Taxonomy" id="419612"/>
    <lineage>
        <taxon>Eukaryota</taxon>
        <taxon>Metazoa</taxon>
        <taxon>Chordata</taxon>
        <taxon>Craniata</taxon>
        <taxon>Vertebrata</taxon>
        <taxon>Euteleostomi</taxon>
        <taxon>Mammalia</taxon>
        <taxon>Eutheria</taxon>
        <taxon>Laurasiatheria</taxon>
        <taxon>Artiodactyla</taxon>
        <taxon>Tylopoda</taxon>
        <taxon>Camelidae</taxon>
        <taxon>Camelus</taxon>
    </lineage>
</organism>
<dbReference type="KEGG" id="cfr:106729897"/>
<dbReference type="RefSeq" id="XP_032330191.1">
    <property type="nucleotide sequence ID" value="XM_032474300.1"/>
</dbReference>
<dbReference type="AlphaFoldDB" id="A0A8B8SIZ6"/>
<evidence type="ECO:0000313" key="2">
    <source>
        <dbReference type="Proteomes" id="UP000694856"/>
    </source>
</evidence>
<feature type="compositionally biased region" description="Polar residues" evidence="1">
    <location>
        <begin position="247"/>
        <end position="256"/>
    </location>
</feature>
<dbReference type="RefSeq" id="XP_032330208.1">
    <property type="nucleotide sequence ID" value="XM_032474317.1"/>
</dbReference>
<evidence type="ECO:0000313" key="21">
    <source>
        <dbReference type="RefSeq" id="XP_032330206.1"/>
    </source>
</evidence>
<evidence type="ECO:0000313" key="7">
    <source>
        <dbReference type="RefSeq" id="XP_032330191.1"/>
    </source>
</evidence>
<dbReference type="RefSeq" id="XP_032330194.1">
    <property type="nucleotide sequence ID" value="XM_032474303.1"/>
</dbReference>
<dbReference type="RefSeq" id="XP_032330189.1">
    <property type="nucleotide sequence ID" value="XM_032474298.1"/>
</dbReference>
<proteinExistence type="predicted"/>
<dbReference type="RefSeq" id="XP_032330200.1">
    <property type="nucleotide sequence ID" value="XM_032474309.1"/>
</dbReference>
<dbReference type="Proteomes" id="UP000694856">
    <property type="component" value="Chromosome 36"/>
</dbReference>
<dbReference type="RefSeq" id="XP_032330203.1">
    <property type="nucleotide sequence ID" value="XM_032474312.1"/>
</dbReference>
<dbReference type="RefSeq" id="XP_032330205.1">
    <property type="nucleotide sequence ID" value="XM_032474314.1"/>
</dbReference>
<evidence type="ECO:0000313" key="12">
    <source>
        <dbReference type="RefSeq" id="XP_032330196.1"/>
    </source>
</evidence>
<evidence type="ECO:0000313" key="15">
    <source>
        <dbReference type="RefSeq" id="XP_032330200.1"/>
    </source>
</evidence>
<sequence length="418" mass="44015">MCPQWFQSFLVPSPDGPRPCLGGGGKGELAAPRARVAATLLGNPPPQLSSAASRRRRPPLFKFSDAIVWETCSLGPARCPRVRDGPRAAASSPPPPLPPPAPSAGIPARSVLALASPGMPGGGAIGRPSPIDTPQVCPPQRRQEARRRGSGLRNRIRQPRPPPLTLCAGAGVYLFISVRLVLVAFRRLAILRHGGAFPFFPASAGLRSGWGRRRRAGSQPGPAERVKGTGRGSARGGREERGWGTRPSGNAAQRSLSEPRKKRKWQRKQGQIEPSSGISNELTRLGHSINTSSLMSVHVRVRAPRTRPRGARPARCPGLGSGGRSRAPASLANPGRRRGAAGVLGAALLPRMIPLPSAARGTRLEPELCSPAAVPSPGEISREGVCASGKPPKTPCSSKSEISFCSEVCPLRPPPPHT</sequence>
<evidence type="ECO:0000313" key="10">
    <source>
        <dbReference type="RefSeq" id="XP_032330194.1"/>
    </source>
</evidence>
<protein>
    <submittedName>
        <fullName evidence="3 4">Translation initiation factor IF-2-like</fullName>
    </submittedName>
</protein>
<feature type="region of interest" description="Disordered" evidence="1">
    <location>
        <begin position="208"/>
        <end position="281"/>
    </location>
</feature>
<dbReference type="RefSeq" id="XP_032330197.1">
    <property type="nucleotide sequence ID" value="XM_032474306.1"/>
</dbReference>
<dbReference type="RefSeq" id="XP_032330206.1">
    <property type="nucleotide sequence ID" value="XM_032474315.1"/>
</dbReference>
<dbReference type="RefSeq" id="XP_032330188.1">
    <property type="nucleotide sequence ID" value="XM_032474297.1"/>
</dbReference>
<dbReference type="GeneID" id="106729897"/>
<evidence type="ECO:0000313" key="6">
    <source>
        <dbReference type="RefSeq" id="XP_032330190.1"/>
    </source>
</evidence>
<evidence type="ECO:0000313" key="14">
    <source>
        <dbReference type="RefSeq" id="XP_032330199.1"/>
    </source>
</evidence>
<evidence type="ECO:0000313" key="4">
    <source>
        <dbReference type="RefSeq" id="XP_032330188.1"/>
    </source>
</evidence>
<gene>
    <name evidence="3 4 5 6 7 8 9 10 11 12 13 14 15 16 17 18 19 20 21 22 23" type="primary">LOC106729897</name>
</gene>
<feature type="region of interest" description="Disordered" evidence="1">
    <location>
        <begin position="83"/>
        <end position="106"/>
    </location>
</feature>
<evidence type="ECO:0000313" key="23">
    <source>
        <dbReference type="RefSeq" id="XP_032330208.1"/>
    </source>
</evidence>
<feature type="region of interest" description="Disordered" evidence="1">
    <location>
        <begin position="370"/>
        <end position="400"/>
    </location>
</feature>
<evidence type="ECO:0000313" key="13">
    <source>
        <dbReference type="RefSeq" id="XP_032330197.1"/>
    </source>
</evidence>
<dbReference type="RefSeq" id="XP_032330192.1">
    <property type="nucleotide sequence ID" value="XM_032474301.1"/>
</dbReference>
<dbReference type="RefSeq" id="XP_032330207.1">
    <property type="nucleotide sequence ID" value="XM_032474316.1"/>
</dbReference>
<evidence type="ECO:0000313" key="22">
    <source>
        <dbReference type="RefSeq" id="XP_032330207.1"/>
    </source>
</evidence>
<evidence type="ECO:0000313" key="3">
    <source>
        <dbReference type="RefSeq" id="XP_032330186.1"/>
    </source>
</evidence>
<feature type="compositionally biased region" description="Polar residues" evidence="1">
    <location>
        <begin position="272"/>
        <end position="281"/>
    </location>
</feature>
<feature type="compositionally biased region" description="Basic residues" evidence="1">
    <location>
        <begin position="148"/>
        <end position="158"/>
    </location>
</feature>
<accession>A0A8B8SIZ6</accession>
<feature type="region of interest" description="Disordered" evidence="1">
    <location>
        <begin position="120"/>
        <end position="161"/>
    </location>
</feature>
<evidence type="ECO:0000313" key="8">
    <source>
        <dbReference type="RefSeq" id="XP_032330192.1"/>
    </source>
</evidence>
<evidence type="ECO:0000313" key="19">
    <source>
        <dbReference type="RefSeq" id="XP_032330204.1"/>
    </source>
</evidence>
<dbReference type="RefSeq" id="XP_032330202.1">
    <property type="nucleotide sequence ID" value="XM_032474311.1"/>
</dbReference>
<evidence type="ECO:0000313" key="5">
    <source>
        <dbReference type="RefSeq" id="XP_032330189.1"/>
    </source>
</evidence>
<evidence type="ECO:0000313" key="20">
    <source>
        <dbReference type="RefSeq" id="XP_032330205.1"/>
    </source>
</evidence>
<evidence type="ECO:0000256" key="1">
    <source>
        <dbReference type="SAM" id="MobiDB-lite"/>
    </source>
</evidence>
<evidence type="ECO:0000313" key="11">
    <source>
        <dbReference type="RefSeq" id="XP_032330195.1"/>
    </source>
</evidence>
<dbReference type="RefSeq" id="XP_032330190.1">
    <property type="nucleotide sequence ID" value="XM_032474299.1"/>
</dbReference>
<name>A0A8B8SIZ6_CAMFR</name>
<keyword evidence="2" id="KW-1185">Reference proteome</keyword>
<dbReference type="RefSeq" id="XP_032330199.1">
    <property type="nucleotide sequence ID" value="XM_032474308.1"/>
</dbReference>
<evidence type="ECO:0000313" key="17">
    <source>
        <dbReference type="RefSeq" id="XP_032330202.1"/>
    </source>
</evidence>
<feature type="region of interest" description="Disordered" evidence="1">
    <location>
        <begin position="304"/>
        <end position="336"/>
    </location>
</feature>
<evidence type="ECO:0000313" key="18">
    <source>
        <dbReference type="RefSeq" id="XP_032330203.1"/>
    </source>
</evidence>
<evidence type="ECO:0000313" key="9">
    <source>
        <dbReference type="RefSeq" id="XP_032330193.1"/>
    </source>
</evidence>
<dbReference type="RefSeq" id="XP_032330196.1">
    <property type="nucleotide sequence ID" value="XM_032474305.1"/>
</dbReference>
<feature type="compositionally biased region" description="Pro residues" evidence="1">
    <location>
        <begin position="92"/>
        <end position="102"/>
    </location>
</feature>
<dbReference type="RefSeq" id="XP_032330186.1">
    <property type="nucleotide sequence ID" value="XM_032474295.1"/>
</dbReference>